<organism evidence="1 2">
    <name type="scientific">Aspergillus novoparasiticus</name>
    <dbReference type="NCBI Taxonomy" id="986946"/>
    <lineage>
        <taxon>Eukaryota</taxon>
        <taxon>Fungi</taxon>
        <taxon>Dikarya</taxon>
        <taxon>Ascomycota</taxon>
        <taxon>Pezizomycotina</taxon>
        <taxon>Eurotiomycetes</taxon>
        <taxon>Eurotiomycetidae</taxon>
        <taxon>Eurotiales</taxon>
        <taxon>Aspergillaceae</taxon>
        <taxon>Aspergillus</taxon>
        <taxon>Aspergillus subgen. Circumdati</taxon>
    </lineage>
</organism>
<dbReference type="EMBL" id="ML733467">
    <property type="protein sequence ID" value="KAB8217219.1"/>
    <property type="molecule type" value="Genomic_DNA"/>
</dbReference>
<sequence>MTPGQAWMIGQPATEDSIIVLASSSFMLSPYVPDCRPRPRQLCWCLANILEGCLLGTSAELVKIPGEMELMDWLGGHPLWHVPWNQGCRAVPSKLPWKAEYVSCVEKHEAKCSARWVEGRILFAEITGVHLQESAVRLTPDGLPMDDAVID</sequence>
<proteinExistence type="predicted"/>
<dbReference type="AlphaFoldDB" id="A0A5N6EIY1"/>
<keyword evidence="2" id="KW-1185">Reference proteome</keyword>
<dbReference type="Proteomes" id="UP000326799">
    <property type="component" value="Unassembled WGS sequence"/>
</dbReference>
<gene>
    <name evidence="1" type="ORF">BDV33DRAFT_141789</name>
</gene>
<evidence type="ECO:0000313" key="1">
    <source>
        <dbReference type="EMBL" id="KAB8217219.1"/>
    </source>
</evidence>
<accession>A0A5N6EIY1</accession>
<evidence type="ECO:0000313" key="2">
    <source>
        <dbReference type="Proteomes" id="UP000326799"/>
    </source>
</evidence>
<reference evidence="1 2" key="1">
    <citation type="submission" date="2019-04" db="EMBL/GenBank/DDBJ databases">
        <title>Fungal friends and foes A comparative genomics study of 23 Aspergillus species from section Flavi.</title>
        <authorList>
            <consortium name="DOE Joint Genome Institute"/>
            <person name="Kjaerbolling I."/>
            <person name="Vesth T.C."/>
            <person name="Frisvad J.C."/>
            <person name="Nybo J.L."/>
            <person name="Theobald S."/>
            <person name="Kildgaard S."/>
            <person name="Petersen T.I."/>
            <person name="Kuo A."/>
            <person name="Sato A."/>
            <person name="Lyhne E.K."/>
            <person name="Kogle M.E."/>
            <person name="Wiebenga A."/>
            <person name="Kun R.S."/>
            <person name="Lubbers R.J."/>
            <person name="Makela M.R."/>
            <person name="Barry K."/>
            <person name="Chovatia M."/>
            <person name="Clum A."/>
            <person name="Daum C."/>
            <person name="Haridas S."/>
            <person name="He G."/>
            <person name="LaButti K."/>
            <person name="Lipzen A."/>
            <person name="Mondo S."/>
            <person name="Pangilinan J."/>
            <person name="Riley R."/>
            <person name="Salamov A."/>
            <person name="Simmons B.A."/>
            <person name="Magnuson J.K."/>
            <person name="Henrissat B."/>
            <person name="Mortensen U.H."/>
            <person name="Larsen T.O."/>
            <person name="De vries R.P."/>
            <person name="Grigoriev I.V."/>
            <person name="Machida M."/>
            <person name="Baker S.E."/>
            <person name="Andersen M.R."/>
        </authorList>
    </citation>
    <scope>NUCLEOTIDE SEQUENCE [LARGE SCALE GENOMIC DNA]</scope>
    <source>
        <strain evidence="1 2">CBS 126849</strain>
    </source>
</reference>
<name>A0A5N6EIY1_9EURO</name>
<protein>
    <submittedName>
        <fullName evidence="1">Uncharacterized protein</fullName>
    </submittedName>
</protein>